<feature type="transmembrane region" description="Helical" evidence="1">
    <location>
        <begin position="38"/>
        <end position="57"/>
    </location>
</feature>
<dbReference type="RefSeq" id="WP_119548489.1">
    <property type="nucleotide sequence ID" value="NZ_QXIR01000026.1"/>
</dbReference>
<evidence type="ECO:0000313" key="2">
    <source>
        <dbReference type="EMBL" id="RIW30405.1"/>
    </source>
</evidence>
<keyword evidence="1" id="KW-0812">Transmembrane</keyword>
<name>A0A3A1QU50_9BACI</name>
<gene>
    <name evidence="2" type="ORF">D3H55_16865</name>
</gene>
<keyword evidence="1" id="KW-1133">Transmembrane helix</keyword>
<comment type="caution">
    <text evidence="2">The sequence shown here is derived from an EMBL/GenBank/DDBJ whole genome shotgun (WGS) entry which is preliminary data.</text>
</comment>
<dbReference type="OrthoDB" id="2888120at2"/>
<accession>A0A3A1QU50</accession>
<keyword evidence="1" id="KW-0472">Membrane</keyword>
<feature type="transmembrane region" description="Helical" evidence="1">
    <location>
        <begin position="7"/>
        <end position="26"/>
    </location>
</feature>
<sequence length="67" mass="7437">MKKTTWIPLAAGVATMAALFLLGYLADLPYLMFKIGRSNIEVAFFPIIVGFIVSFVSEKALQRKKIS</sequence>
<dbReference type="Proteomes" id="UP000265801">
    <property type="component" value="Unassembled WGS sequence"/>
</dbReference>
<protein>
    <submittedName>
        <fullName evidence="2">ATPase</fullName>
    </submittedName>
</protein>
<reference evidence="2 3" key="1">
    <citation type="submission" date="2018-09" db="EMBL/GenBank/DDBJ databases">
        <title>Bacillus saliacetes sp. nov., isolated from Thai shrimp paste (Ka-pi).</title>
        <authorList>
            <person name="Daroonpunt R."/>
            <person name="Tanasupawat S."/>
            <person name="Yiamsombut S."/>
        </authorList>
    </citation>
    <scope>NUCLEOTIDE SEQUENCE [LARGE SCALE GENOMIC DNA]</scope>
    <source>
        <strain evidence="2 3">SKP7-4</strain>
    </source>
</reference>
<proteinExistence type="predicted"/>
<evidence type="ECO:0000256" key="1">
    <source>
        <dbReference type="SAM" id="Phobius"/>
    </source>
</evidence>
<evidence type="ECO:0000313" key="3">
    <source>
        <dbReference type="Proteomes" id="UP000265801"/>
    </source>
</evidence>
<dbReference type="AlphaFoldDB" id="A0A3A1QU50"/>
<keyword evidence="3" id="KW-1185">Reference proteome</keyword>
<organism evidence="2 3">
    <name type="scientific">Bacillus salacetis</name>
    <dbReference type="NCBI Taxonomy" id="2315464"/>
    <lineage>
        <taxon>Bacteria</taxon>
        <taxon>Bacillati</taxon>
        <taxon>Bacillota</taxon>
        <taxon>Bacilli</taxon>
        <taxon>Bacillales</taxon>
        <taxon>Bacillaceae</taxon>
        <taxon>Bacillus</taxon>
    </lineage>
</organism>
<dbReference type="EMBL" id="QXIR01000026">
    <property type="protein sequence ID" value="RIW30405.1"/>
    <property type="molecule type" value="Genomic_DNA"/>
</dbReference>